<dbReference type="AlphaFoldDB" id="W2JSQ5"/>
<evidence type="ECO:0000313" key="3">
    <source>
        <dbReference type="Proteomes" id="UP000053864"/>
    </source>
</evidence>
<evidence type="ECO:0000313" key="1">
    <source>
        <dbReference type="EMBL" id="ETL48678.1"/>
    </source>
</evidence>
<proteinExistence type="predicted"/>
<accession>W2JSQ5</accession>
<organism evidence="1 3">
    <name type="scientific">Phytophthora nicotianae</name>
    <name type="common">Potato buckeye rot agent</name>
    <name type="synonym">Phytophthora parasitica</name>
    <dbReference type="NCBI Taxonomy" id="4792"/>
    <lineage>
        <taxon>Eukaryota</taxon>
        <taxon>Sar</taxon>
        <taxon>Stramenopiles</taxon>
        <taxon>Oomycota</taxon>
        <taxon>Peronosporomycetes</taxon>
        <taxon>Peronosporales</taxon>
        <taxon>Peronosporaceae</taxon>
        <taxon>Phytophthora</taxon>
    </lineage>
</organism>
<dbReference type="Proteomes" id="UP000054532">
    <property type="component" value="Unassembled WGS sequence"/>
</dbReference>
<dbReference type="Proteomes" id="UP000053864">
    <property type="component" value="Unassembled WGS sequence"/>
</dbReference>
<sequence length="124" mass="14033">CPSTLLPRRVSSREKENIVWWILHSVECRYKFSRRVNWKKLRAKLHHSQETCLNAWKEYSEHEGISEFPLVQPLPEDVFKAGPPAVTLPPFGVFSIGPDDSLESASSDAVSEVANMRSDAHICG</sequence>
<gene>
    <name evidence="2" type="ORF">L914_01736</name>
    <name evidence="1" type="ORF">L916_01722</name>
</gene>
<dbReference type="EMBL" id="KI670834">
    <property type="protein sequence ID" value="ETL48678.1"/>
    <property type="molecule type" value="Genomic_DNA"/>
</dbReference>
<feature type="non-terminal residue" evidence="1">
    <location>
        <position position="1"/>
    </location>
</feature>
<evidence type="ECO:0000313" key="2">
    <source>
        <dbReference type="EMBL" id="ETM54966.1"/>
    </source>
</evidence>
<reference evidence="1 3" key="1">
    <citation type="submission" date="2013-11" db="EMBL/GenBank/DDBJ databases">
        <title>The Genome Sequence of Phytophthora parasitica CJ05E6.</title>
        <authorList>
            <consortium name="The Broad Institute Genomics Platform"/>
            <person name="Russ C."/>
            <person name="Tyler B."/>
            <person name="Panabieres F."/>
            <person name="Shan W."/>
            <person name="Tripathy S."/>
            <person name="Grunwald N."/>
            <person name="Machado M."/>
            <person name="Johnson C.S."/>
            <person name="Arredondo F."/>
            <person name="Hong C."/>
            <person name="Coffey M."/>
            <person name="Young S.K."/>
            <person name="Zeng Q."/>
            <person name="Gargeya S."/>
            <person name="Fitzgerald M."/>
            <person name="Abouelleil A."/>
            <person name="Alvarado L."/>
            <person name="Chapman S.B."/>
            <person name="Gainer-Dewar J."/>
            <person name="Goldberg J."/>
            <person name="Griggs A."/>
            <person name="Gujja S."/>
            <person name="Hansen M."/>
            <person name="Howarth C."/>
            <person name="Imamovic A."/>
            <person name="Ireland A."/>
            <person name="Larimer J."/>
            <person name="McCowan C."/>
            <person name="Murphy C."/>
            <person name="Pearson M."/>
            <person name="Poon T.W."/>
            <person name="Priest M."/>
            <person name="Roberts A."/>
            <person name="Saif S."/>
            <person name="Shea T."/>
            <person name="Sykes S."/>
            <person name="Wortman J."/>
            <person name="Nusbaum C."/>
            <person name="Birren B."/>
        </authorList>
    </citation>
    <scope>NUCLEOTIDE SEQUENCE [LARGE SCALE GENOMIC DNA]</scope>
    <source>
        <strain evidence="1 3">CJ05E6</strain>
    </source>
</reference>
<name>W2JSQ5_PHYNI</name>
<dbReference type="EMBL" id="KI690859">
    <property type="protein sequence ID" value="ETM54966.1"/>
    <property type="molecule type" value="Genomic_DNA"/>
</dbReference>
<protein>
    <submittedName>
        <fullName evidence="1">Uncharacterized protein</fullName>
    </submittedName>
</protein>
<reference evidence="2" key="2">
    <citation type="submission" date="2013-11" db="EMBL/GenBank/DDBJ databases">
        <title>The Genome Sequence of Phytophthora parasitica IAC_01/95.</title>
        <authorList>
            <consortium name="The Broad Institute Genomics Platform"/>
            <person name="Russ C."/>
            <person name="Tyler B."/>
            <person name="Panabieres F."/>
            <person name="Shan W."/>
            <person name="Tripathy S."/>
            <person name="Grunwald N."/>
            <person name="Machado M."/>
            <person name="Johnson C.S."/>
            <person name="Arredondo F."/>
            <person name="Hong C."/>
            <person name="Coffey M."/>
            <person name="Young S.K."/>
            <person name="Zeng Q."/>
            <person name="Gargeya S."/>
            <person name="Fitzgerald M."/>
            <person name="Abouelleil A."/>
            <person name="Alvarado L."/>
            <person name="Chapman S.B."/>
            <person name="Gainer-Dewar J."/>
            <person name="Goldberg J."/>
            <person name="Griggs A."/>
            <person name="Gujja S."/>
            <person name="Hansen M."/>
            <person name="Howarth C."/>
            <person name="Imamovic A."/>
            <person name="Ireland A."/>
            <person name="Larimer J."/>
            <person name="McCowan C."/>
            <person name="Murphy C."/>
            <person name="Pearson M."/>
            <person name="Poon T.W."/>
            <person name="Priest M."/>
            <person name="Roberts A."/>
            <person name="Saif S."/>
            <person name="Shea T."/>
            <person name="Sykes S."/>
            <person name="Wortman J."/>
            <person name="Nusbaum C."/>
            <person name="Birren B."/>
        </authorList>
    </citation>
    <scope>NUCLEOTIDE SEQUENCE [LARGE SCALE GENOMIC DNA]</scope>
    <source>
        <strain evidence="2">IAC_01/95</strain>
    </source>
</reference>